<sequence length="131" mass="14837">MEDNAMSLSDDELSSLTHEDQWKRNVDKQFQALNLRQSNTDVEMANIKSDVAENTALTRQIADDTKAMRDAWADGVAMKRFFCRLADAWTFLLRKVFLPGLVTVLVLVIMKAILWGATIPEWASAIFKLMG</sequence>
<name>Q141Q1_PARXL</name>
<keyword evidence="1" id="KW-0812">Transmembrane</keyword>
<keyword evidence="1" id="KW-0472">Membrane</keyword>
<keyword evidence="3" id="KW-1185">Reference proteome</keyword>
<dbReference type="OrthoDB" id="9103398at2"/>
<dbReference type="STRING" id="266265.Bxe_A3041"/>
<dbReference type="AlphaFoldDB" id="Q141Q1"/>
<organism evidence="2 3">
    <name type="scientific">Paraburkholderia xenovorans (strain LB400)</name>
    <dbReference type="NCBI Taxonomy" id="266265"/>
    <lineage>
        <taxon>Bacteria</taxon>
        <taxon>Pseudomonadati</taxon>
        <taxon>Pseudomonadota</taxon>
        <taxon>Betaproteobacteria</taxon>
        <taxon>Burkholderiales</taxon>
        <taxon>Burkholderiaceae</taxon>
        <taxon>Paraburkholderia</taxon>
    </lineage>
</organism>
<evidence type="ECO:0000256" key="1">
    <source>
        <dbReference type="SAM" id="Phobius"/>
    </source>
</evidence>
<accession>Q141Q1</accession>
<dbReference type="Proteomes" id="UP000001817">
    <property type="component" value="Chromosome 1"/>
</dbReference>
<dbReference type="eggNOG" id="ENOG5031FFB">
    <property type="taxonomic scope" value="Bacteria"/>
</dbReference>
<dbReference type="RefSeq" id="WP_011487652.1">
    <property type="nucleotide sequence ID" value="NC_007951.1"/>
</dbReference>
<feature type="transmembrane region" description="Helical" evidence="1">
    <location>
        <begin position="96"/>
        <end position="117"/>
    </location>
</feature>
<evidence type="ECO:0000313" key="3">
    <source>
        <dbReference type="Proteomes" id="UP000001817"/>
    </source>
</evidence>
<keyword evidence="1" id="KW-1133">Transmembrane helix</keyword>
<dbReference type="KEGG" id="bxe:Bxe_A3041"/>
<reference evidence="2 3" key="1">
    <citation type="journal article" date="2006" name="Proc. Natl. Acad. Sci. U.S.A.">
        <title>Burkholderia xenovorans LB400 harbors a multi-replicon, 9.73-Mbp genome shaped for versatility.</title>
        <authorList>
            <person name="Chain P.S."/>
            <person name="Denef V.J."/>
            <person name="Konstantinidis K.T."/>
            <person name="Vergez L.M."/>
            <person name="Agullo L."/>
            <person name="Reyes V.L."/>
            <person name="Hauser L."/>
            <person name="Cordova M."/>
            <person name="Gomez L."/>
            <person name="Gonzalez M."/>
            <person name="Land M."/>
            <person name="Lao V."/>
            <person name="Larimer F."/>
            <person name="LiPuma J.J."/>
            <person name="Mahenthiralingam E."/>
            <person name="Malfatti S.A."/>
            <person name="Marx C.J."/>
            <person name="Parnell J.J."/>
            <person name="Ramette A."/>
            <person name="Richardson P."/>
            <person name="Seeger M."/>
            <person name="Smith D."/>
            <person name="Spilker T."/>
            <person name="Sul W.J."/>
            <person name="Tsoi T.V."/>
            <person name="Ulrich L.E."/>
            <person name="Zhulin I.B."/>
            <person name="Tiedje J.M."/>
        </authorList>
    </citation>
    <scope>NUCLEOTIDE SEQUENCE [LARGE SCALE GENOMIC DNA]</scope>
    <source>
        <strain evidence="2 3">LB400</strain>
    </source>
</reference>
<proteinExistence type="predicted"/>
<protein>
    <submittedName>
        <fullName evidence="2">Uncharacterized protein</fullName>
    </submittedName>
</protein>
<evidence type="ECO:0000313" key="2">
    <source>
        <dbReference type="EMBL" id="ABE29938.1"/>
    </source>
</evidence>
<gene>
    <name evidence="2" type="ORF">Bxe_A3041</name>
</gene>
<dbReference type="EMBL" id="CP000270">
    <property type="protein sequence ID" value="ABE29938.1"/>
    <property type="molecule type" value="Genomic_DNA"/>
</dbReference>